<dbReference type="Pfam" id="PF13458">
    <property type="entry name" value="Peripla_BP_6"/>
    <property type="match status" value="1"/>
</dbReference>
<name>A0A163X2G3_9BRAD</name>
<dbReference type="GO" id="GO:0006865">
    <property type="term" value="P:amino acid transport"/>
    <property type="evidence" value="ECO:0007669"/>
    <property type="project" value="UniProtKB-KW"/>
</dbReference>
<organism evidence="7 8">
    <name type="scientific">Tardiphaga robiniae</name>
    <dbReference type="NCBI Taxonomy" id="943830"/>
    <lineage>
        <taxon>Bacteria</taxon>
        <taxon>Pseudomonadati</taxon>
        <taxon>Pseudomonadota</taxon>
        <taxon>Alphaproteobacteria</taxon>
        <taxon>Hyphomicrobiales</taxon>
        <taxon>Nitrobacteraceae</taxon>
        <taxon>Tardiphaga</taxon>
    </lineage>
</organism>
<evidence type="ECO:0000256" key="4">
    <source>
        <dbReference type="ARBA" id="ARBA00022970"/>
    </source>
</evidence>
<comment type="similarity">
    <text evidence="1">Belongs to the leucine-binding protein family.</text>
</comment>
<dbReference type="PRINTS" id="PR00337">
    <property type="entry name" value="LEUILEVALBP"/>
</dbReference>
<comment type="caution">
    <text evidence="7">The sequence shown here is derived from an EMBL/GenBank/DDBJ whole genome shotgun (WGS) entry which is preliminary data.</text>
</comment>
<dbReference type="InterPro" id="IPR028082">
    <property type="entry name" value="Peripla_BP_I"/>
</dbReference>
<dbReference type="Gene3D" id="3.40.50.2300">
    <property type="match status" value="2"/>
</dbReference>
<gene>
    <name evidence="7" type="ORF">A4A58_18955</name>
</gene>
<evidence type="ECO:0000256" key="2">
    <source>
        <dbReference type="ARBA" id="ARBA00022448"/>
    </source>
</evidence>
<keyword evidence="2" id="KW-0813">Transport</keyword>
<evidence type="ECO:0000313" key="8">
    <source>
        <dbReference type="Proteomes" id="UP000076574"/>
    </source>
</evidence>
<evidence type="ECO:0000256" key="1">
    <source>
        <dbReference type="ARBA" id="ARBA00010062"/>
    </source>
</evidence>
<dbReference type="SUPFAM" id="SSF53822">
    <property type="entry name" value="Periplasmic binding protein-like I"/>
    <property type="match status" value="1"/>
</dbReference>
<dbReference type="PROSITE" id="PS51318">
    <property type="entry name" value="TAT"/>
    <property type="match status" value="1"/>
</dbReference>
<evidence type="ECO:0000313" key="7">
    <source>
        <dbReference type="EMBL" id="KZD20325.1"/>
    </source>
</evidence>
<keyword evidence="3 5" id="KW-0732">Signal</keyword>
<keyword evidence="8" id="KW-1185">Reference proteome</keyword>
<dbReference type="PANTHER" id="PTHR30483">
    <property type="entry name" value="LEUCINE-SPECIFIC-BINDING PROTEIN"/>
    <property type="match status" value="1"/>
</dbReference>
<reference evidence="7 8" key="1">
    <citation type="submission" date="2016-03" db="EMBL/GenBank/DDBJ databases">
        <title>Microsymbionts genomes from the relict species Vavilovia formosa (Stev.) Fed.</title>
        <authorList>
            <person name="Kopat V."/>
            <person name="Chirak E."/>
            <person name="Kimeklis A."/>
            <person name="Andronov E."/>
        </authorList>
    </citation>
    <scope>NUCLEOTIDE SEQUENCE [LARGE SCALE GENOMIC DNA]</scope>
    <source>
        <strain evidence="7 8">Vaf07</strain>
    </source>
</reference>
<dbReference type="InterPro" id="IPR006311">
    <property type="entry name" value="TAT_signal"/>
</dbReference>
<proteinExistence type="inferred from homology"/>
<dbReference type="AlphaFoldDB" id="A0A163X2G3"/>
<sequence>MVLTTYLSRRALLATSVALAASLASPPMSLAQQSPIRIGLLAPLTGIGGPYGQEEEQAARAAVKIINDAGGVLGRSLELIVADDETQPTAGVAAARKLIDVDKVASIAGVWSSAVALAVKPITLEKGVLLTVNGSADEITDGDNKNLVWRFQTNGKSWGEAFSKAMAKDGIKTASILVLQTPFTQSTIQPFRKSFTDAGGKVLDEVSFNAGQPSYRVEVERIFGKKPDAVFVAAYINELSAIAKEAFRSGYDSKIYAFGNAAGSNGQFVKNVGAEVAEGVHHTQQVPVGKSAAYSRYLKEIGKPDGTIMTFGAQVFDQIVLTALAIEKAKSTDGVRFGVEVPALVNADAPSIGDPAEALKALRAGKPFRYAGAASDFRFAPNGDQTDLTFGHFLIKAGDSKLVGEIR</sequence>
<evidence type="ECO:0000259" key="6">
    <source>
        <dbReference type="Pfam" id="PF13458"/>
    </source>
</evidence>
<dbReference type="PANTHER" id="PTHR30483:SF6">
    <property type="entry name" value="PERIPLASMIC BINDING PROTEIN OF ABC TRANSPORTER FOR NATURAL AMINO ACIDS"/>
    <property type="match status" value="1"/>
</dbReference>
<dbReference type="STRING" id="943830.A4A58_18955"/>
<dbReference type="InterPro" id="IPR000709">
    <property type="entry name" value="Leu_Ile_Val-bd"/>
</dbReference>
<feature type="chain" id="PRO_5007847275" evidence="5">
    <location>
        <begin position="21"/>
        <end position="407"/>
    </location>
</feature>
<evidence type="ECO:0000256" key="5">
    <source>
        <dbReference type="SAM" id="SignalP"/>
    </source>
</evidence>
<keyword evidence="4" id="KW-0029">Amino-acid transport</keyword>
<dbReference type="Proteomes" id="UP000076574">
    <property type="component" value="Unassembled WGS sequence"/>
</dbReference>
<accession>A0A163X2G3</accession>
<feature type="signal peptide" evidence="5">
    <location>
        <begin position="1"/>
        <end position="20"/>
    </location>
</feature>
<protein>
    <submittedName>
        <fullName evidence="7">Ligand-binding receptor</fullName>
    </submittedName>
</protein>
<feature type="domain" description="Leucine-binding protein" evidence="6">
    <location>
        <begin position="35"/>
        <end position="337"/>
    </location>
</feature>
<dbReference type="InterPro" id="IPR028081">
    <property type="entry name" value="Leu-bd"/>
</dbReference>
<dbReference type="InterPro" id="IPR051010">
    <property type="entry name" value="BCAA_transport"/>
</dbReference>
<evidence type="ECO:0000256" key="3">
    <source>
        <dbReference type="ARBA" id="ARBA00022729"/>
    </source>
</evidence>
<dbReference type="EMBL" id="LVYV01000056">
    <property type="protein sequence ID" value="KZD20325.1"/>
    <property type="molecule type" value="Genomic_DNA"/>
</dbReference>
<keyword evidence="7" id="KW-0675">Receptor</keyword>